<reference evidence="1" key="1">
    <citation type="submission" date="2014-09" db="EMBL/GenBank/DDBJ databases">
        <authorList>
            <person name="Magalhaes I.L.F."/>
            <person name="Oliveira U."/>
            <person name="Santos F.R."/>
            <person name="Vidigal T.H.D.A."/>
            <person name="Brescovit A.D."/>
            <person name="Santos A.J."/>
        </authorList>
    </citation>
    <scope>NUCLEOTIDE SEQUENCE</scope>
    <source>
        <tissue evidence="1">Shoot tissue taken approximately 20 cm above the soil surface</tissue>
    </source>
</reference>
<organism evidence="1">
    <name type="scientific">Arundo donax</name>
    <name type="common">Giant reed</name>
    <name type="synonym">Donax arundinaceus</name>
    <dbReference type="NCBI Taxonomy" id="35708"/>
    <lineage>
        <taxon>Eukaryota</taxon>
        <taxon>Viridiplantae</taxon>
        <taxon>Streptophyta</taxon>
        <taxon>Embryophyta</taxon>
        <taxon>Tracheophyta</taxon>
        <taxon>Spermatophyta</taxon>
        <taxon>Magnoliopsida</taxon>
        <taxon>Liliopsida</taxon>
        <taxon>Poales</taxon>
        <taxon>Poaceae</taxon>
        <taxon>PACMAD clade</taxon>
        <taxon>Arundinoideae</taxon>
        <taxon>Arundineae</taxon>
        <taxon>Arundo</taxon>
    </lineage>
</organism>
<evidence type="ECO:0000313" key="1">
    <source>
        <dbReference type="EMBL" id="JAD68807.1"/>
    </source>
</evidence>
<reference evidence="1" key="2">
    <citation type="journal article" date="2015" name="Data Brief">
        <title>Shoot transcriptome of the giant reed, Arundo donax.</title>
        <authorList>
            <person name="Barrero R.A."/>
            <person name="Guerrero F.D."/>
            <person name="Moolhuijzen P."/>
            <person name="Goolsby J.A."/>
            <person name="Tidwell J."/>
            <person name="Bellgard S.E."/>
            <person name="Bellgard M.I."/>
        </authorList>
    </citation>
    <scope>NUCLEOTIDE SEQUENCE</scope>
    <source>
        <tissue evidence="1">Shoot tissue taken approximately 20 cm above the soil surface</tissue>
    </source>
</reference>
<dbReference type="AlphaFoldDB" id="A0A0A9CBB5"/>
<protein>
    <submittedName>
        <fullName evidence="1">Uncharacterized protein</fullName>
    </submittedName>
</protein>
<proteinExistence type="predicted"/>
<dbReference type="EMBL" id="GBRH01229088">
    <property type="protein sequence ID" value="JAD68807.1"/>
    <property type="molecule type" value="Transcribed_RNA"/>
</dbReference>
<name>A0A0A9CBB5_ARUDO</name>
<accession>A0A0A9CBB5</accession>
<sequence length="17" mass="1979">MLNLASELRVIPNMKLH</sequence>